<dbReference type="GO" id="GO:0009055">
    <property type="term" value="F:electron transfer activity"/>
    <property type="evidence" value="ECO:0007669"/>
    <property type="project" value="InterPro"/>
</dbReference>
<dbReference type="InterPro" id="IPR036909">
    <property type="entry name" value="Cyt_c-like_dom_sf"/>
</dbReference>
<dbReference type="GO" id="GO:0046872">
    <property type="term" value="F:metal ion binding"/>
    <property type="evidence" value="ECO:0007669"/>
    <property type="project" value="UniProtKB-KW"/>
</dbReference>
<dbReference type="PANTHER" id="PTHR33751">
    <property type="entry name" value="CBB3-TYPE CYTOCHROME C OXIDASE SUBUNIT FIXP"/>
    <property type="match status" value="1"/>
</dbReference>
<accession>A0A7R8ZVA2</accession>
<proteinExistence type="inferred from homology"/>
<evidence type="ECO:0000256" key="6">
    <source>
        <dbReference type="ARBA" id="ARBA00022982"/>
    </source>
</evidence>
<dbReference type="InterPro" id="IPR050597">
    <property type="entry name" value="Cytochrome_c_Oxidase_Subunit"/>
</dbReference>
<keyword evidence="7" id="KW-0408">Iron</keyword>
<dbReference type="PANTHER" id="PTHR33751:SF9">
    <property type="entry name" value="CYTOCHROME C4"/>
    <property type="match status" value="1"/>
</dbReference>
<evidence type="ECO:0000256" key="4">
    <source>
        <dbReference type="ARBA" id="ARBA00022617"/>
    </source>
</evidence>
<organism evidence="8">
    <name type="scientific">Cyprideis torosa</name>
    <dbReference type="NCBI Taxonomy" id="163714"/>
    <lineage>
        <taxon>Eukaryota</taxon>
        <taxon>Metazoa</taxon>
        <taxon>Ecdysozoa</taxon>
        <taxon>Arthropoda</taxon>
        <taxon>Crustacea</taxon>
        <taxon>Oligostraca</taxon>
        <taxon>Ostracoda</taxon>
        <taxon>Podocopa</taxon>
        <taxon>Podocopida</taxon>
        <taxon>Cytherocopina</taxon>
        <taxon>Cytheroidea</taxon>
        <taxon>Cytherideidae</taxon>
        <taxon>Cyprideis</taxon>
    </lineage>
</organism>
<keyword evidence="6" id="KW-0249">Electron transport</keyword>
<dbReference type="SUPFAM" id="SSF46626">
    <property type="entry name" value="Cytochrome c"/>
    <property type="match status" value="2"/>
</dbReference>
<keyword evidence="3" id="KW-0813">Transport</keyword>
<dbReference type="InterPro" id="IPR009056">
    <property type="entry name" value="Cyt_c-like_dom"/>
</dbReference>
<comment type="function">
    <text evidence="1">Electron carrier protein. The oxidized form of the cytochrome c heme group can accept an electron from the heme group of the cytochrome c1 subunit of cytochrome reductase. Cytochrome c then transfers this electron to the cytochrome oxidase complex, the final protein carrier in the mitochondrial electron-transport chain.</text>
</comment>
<dbReference type="EMBL" id="OB674238">
    <property type="protein sequence ID" value="CAD7235691.1"/>
    <property type="molecule type" value="Genomic_DNA"/>
</dbReference>
<evidence type="ECO:0000256" key="5">
    <source>
        <dbReference type="ARBA" id="ARBA00022723"/>
    </source>
</evidence>
<protein>
    <submittedName>
        <fullName evidence="8">Uncharacterized protein</fullName>
    </submittedName>
</protein>
<evidence type="ECO:0000256" key="7">
    <source>
        <dbReference type="ARBA" id="ARBA00023004"/>
    </source>
</evidence>
<reference evidence="8" key="1">
    <citation type="submission" date="2020-11" db="EMBL/GenBank/DDBJ databases">
        <authorList>
            <person name="Tran Van P."/>
        </authorList>
    </citation>
    <scope>NUCLEOTIDE SEQUENCE</scope>
</reference>
<feature type="non-terminal residue" evidence="8">
    <location>
        <position position="150"/>
    </location>
</feature>
<dbReference type="AlphaFoldDB" id="A0A7R8ZVA2"/>
<dbReference type="GO" id="GO:0020037">
    <property type="term" value="F:heme binding"/>
    <property type="evidence" value="ECO:0007669"/>
    <property type="project" value="InterPro"/>
</dbReference>
<comment type="similarity">
    <text evidence="2">Belongs to the cytochrome c family.</text>
</comment>
<evidence type="ECO:0000313" key="8">
    <source>
        <dbReference type="EMBL" id="CAD7235691.1"/>
    </source>
</evidence>
<evidence type="ECO:0000256" key="3">
    <source>
        <dbReference type="ARBA" id="ARBA00022448"/>
    </source>
</evidence>
<name>A0A7R8ZVA2_9CRUS</name>
<sequence>MKRAPAFCVFLGIALLSPGASYADSLYSSCAGCHGTDGLSQSTHIPTIQGLNFQYFYAVMQDYRKDQRPSTIMGRIAKGYKSSKLQSMALHFGSKPWTGVRGEFDGELAQRGKALHKEYCEQCHEQNGHFQDRETPPLAGQAKNYLYNQM</sequence>
<dbReference type="PROSITE" id="PS51007">
    <property type="entry name" value="CYTC"/>
    <property type="match status" value="1"/>
</dbReference>
<evidence type="ECO:0000256" key="1">
    <source>
        <dbReference type="ARBA" id="ARBA00002555"/>
    </source>
</evidence>
<gene>
    <name evidence="8" type="ORF">CTOB1V02_LOCUS13506</name>
</gene>
<keyword evidence="5" id="KW-0479">Metal-binding</keyword>
<keyword evidence="4" id="KW-0349">Heme</keyword>
<evidence type="ECO:0000256" key="2">
    <source>
        <dbReference type="ARBA" id="ARBA00006488"/>
    </source>
</evidence>
<dbReference type="Gene3D" id="1.10.760.10">
    <property type="entry name" value="Cytochrome c-like domain"/>
    <property type="match status" value="2"/>
</dbReference>